<evidence type="ECO:0000313" key="2">
    <source>
        <dbReference type="Proteomes" id="UP001165289"/>
    </source>
</evidence>
<accession>A0AAV7JQB0</accession>
<dbReference type="Proteomes" id="UP001165289">
    <property type="component" value="Unassembled WGS sequence"/>
</dbReference>
<dbReference type="PANTHER" id="PTHR45913">
    <property type="entry name" value="EPM2A-INTERACTING PROTEIN 1"/>
    <property type="match status" value="1"/>
</dbReference>
<dbReference type="EMBL" id="JAKMXF010000308">
    <property type="protein sequence ID" value="KAI6651078.1"/>
    <property type="molecule type" value="Genomic_DNA"/>
</dbReference>
<keyword evidence="2" id="KW-1185">Reference proteome</keyword>
<protein>
    <submittedName>
        <fullName evidence="1">Zinc finger protein</fullName>
    </submittedName>
</protein>
<organism evidence="1 2">
    <name type="scientific">Oopsacas minuta</name>
    <dbReference type="NCBI Taxonomy" id="111878"/>
    <lineage>
        <taxon>Eukaryota</taxon>
        <taxon>Metazoa</taxon>
        <taxon>Porifera</taxon>
        <taxon>Hexactinellida</taxon>
        <taxon>Hexasterophora</taxon>
        <taxon>Lyssacinosida</taxon>
        <taxon>Leucopsacidae</taxon>
        <taxon>Oopsacas</taxon>
    </lineage>
</organism>
<reference evidence="1 2" key="1">
    <citation type="journal article" date="2023" name="BMC Biol.">
        <title>The compact genome of the sponge Oopsacas minuta (Hexactinellida) is lacking key metazoan core genes.</title>
        <authorList>
            <person name="Santini S."/>
            <person name="Schenkelaars Q."/>
            <person name="Jourda C."/>
            <person name="Duchesne M."/>
            <person name="Belahbib H."/>
            <person name="Rocher C."/>
            <person name="Selva M."/>
            <person name="Riesgo A."/>
            <person name="Vervoort M."/>
            <person name="Leys S.P."/>
            <person name="Kodjabachian L."/>
            <person name="Le Bivic A."/>
            <person name="Borchiellini C."/>
            <person name="Claverie J.M."/>
            <person name="Renard E."/>
        </authorList>
    </citation>
    <scope>NUCLEOTIDE SEQUENCE [LARGE SCALE GENOMIC DNA]</scope>
    <source>
        <strain evidence="1">SPO-2</strain>
    </source>
</reference>
<comment type="caution">
    <text evidence="1">The sequence shown here is derived from an EMBL/GenBank/DDBJ whole genome shotgun (WGS) entry which is preliminary data.</text>
</comment>
<gene>
    <name evidence="1" type="ORF">LOD99_5655</name>
</gene>
<sequence length="451" mass="51519">MLNDTIKSRIVDMSNNIKHQIITKIQASPMFAIQLDESTDVANLSQLMVFARYMNGPTIEEEFLFCKPLETTTKAEDVMAVVSTFFGDMNLNWKNIVGVCSDGAPAMLGSRSGFISLVKHKNPNVLETHCFIHRQALASKTMPSSLCANLAIVIKVVNYIKSGASNTRLFRQICEGMDATHQSLLFHTQVRWLSKGNMLARVFELKEEVDTFLKMKCKMDLLTEFNKPEFVSHLAYLADIFKALNELNRKLQGRDTNIISHTDNINAFISKSKLWRRKIMEGNTCSFHRLTDVLCNEPFSAQLQKDIMEHLDCLGREFTKYFPGINTEDPLIAMVRNPFKCVVETIREDIQEEFLELVHDSFSKDEFQILSLSDFWAKMYLAYPIVSKQALKTIVPFSSTYVCESGFSSLLAIKTKARNKLEVKDDLRCSISFTEPDITDLVRRKQIQKSH</sequence>
<dbReference type="AlphaFoldDB" id="A0AAV7JQB0"/>
<name>A0AAV7JQB0_9METZ</name>
<dbReference type="SUPFAM" id="SSF53098">
    <property type="entry name" value="Ribonuclease H-like"/>
    <property type="match status" value="1"/>
</dbReference>
<evidence type="ECO:0000313" key="1">
    <source>
        <dbReference type="EMBL" id="KAI6651078.1"/>
    </source>
</evidence>
<dbReference type="InterPro" id="IPR012337">
    <property type="entry name" value="RNaseH-like_sf"/>
</dbReference>
<proteinExistence type="predicted"/>
<dbReference type="PANTHER" id="PTHR45913:SF22">
    <property type="entry name" value="SCAN BOX DOMAIN-CONTAINING PROTEIN"/>
    <property type="match status" value="1"/>
</dbReference>